<reference evidence="1" key="1">
    <citation type="submission" date="2018-11" db="EMBL/GenBank/DDBJ databases">
        <authorList>
            <consortium name="Pathogen Informatics"/>
        </authorList>
    </citation>
    <scope>NUCLEOTIDE SEQUENCE</scope>
</reference>
<proteinExistence type="predicted"/>
<organism evidence="1 2">
    <name type="scientific">Protopolystoma xenopodis</name>
    <dbReference type="NCBI Taxonomy" id="117903"/>
    <lineage>
        <taxon>Eukaryota</taxon>
        <taxon>Metazoa</taxon>
        <taxon>Spiralia</taxon>
        <taxon>Lophotrochozoa</taxon>
        <taxon>Platyhelminthes</taxon>
        <taxon>Monogenea</taxon>
        <taxon>Polyopisthocotylea</taxon>
        <taxon>Polystomatidea</taxon>
        <taxon>Polystomatidae</taxon>
        <taxon>Protopolystoma</taxon>
    </lineage>
</organism>
<dbReference type="OrthoDB" id="6233019at2759"/>
<keyword evidence="2" id="KW-1185">Reference proteome</keyword>
<protein>
    <submittedName>
        <fullName evidence="1">Uncharacterized protein</fullName>
    </submittedName>
</protein>
<evidence type="ECO:0000313" key="1">
    <source>
        <dbReference type="EMBL" id="VEL15564.1"/>
    </source>
</evidence>
<comment type="caution">
    <text evidence="1">The sequence shown here is derived from an EMBL/GenBank/DDBJ whole genome shotgun (WGS) entry which is preliminary data.</text>
</comment>
<accession>A0A3S5CEW1</accession>
<dbReference type="EMBL" id="CAAALY010025048">
    <property type="protein sequence ID" value="VEL15564.1"/>
    <property type="molecule type" value="Genomic_DNA"/>
</dbReference>
<sequence>MEILPYVAQVLRIYDAKLEVDIVCTHLSSEPTLMSYVALKMLKSGLDEVYAYSTEEPLLYTSSSATTSPRLNTSLASTAIPVNKQLVLGLFQPDRASLWLRSCAFYAGKRSCLDFISLLAFSCILRSLALLHRLPMLQRLISNCTSGFPSSLVPFVAVIGSSGGSEEPGLAKLDRVGQEPSSERASIDLDPVVLVRKLLMYSTLLRNRKIVITI</sequence>
<dbReference type="Proteomes" id="UP000784294">
    <property type="component" value="Unassembled WGS sequence"/>
</dbReference>
<name>A0A3S5CEW1_9PLAT</name>
<evidence type="ECO:0000313" key="2">
    <source>
        <dbReference type="Proteomes" id="UP000784294"/>
    </source>
</evidence>
<gene>
    <name evidence="1" type="ORF">PXEA_LOCUS9004</name>
</gene>
<dbReference type="AlphaFoldDB" id="A0A3S5CEW1"/>